<name>A0ABD2XT88_9GENT</name>
<dbReference type="Proteomes" id="UP001630127">
    <property type="component" value="Unassembled WGS sequence"/>
</dbReference>
<protein>
    <submittedName>
        <fullName evidence="1">Uncharacterized protein</fullName>
    </submittedName>
</protein>
<gene>
    <name evidence="1" type="ORF">ACH5RR_040955</name>
</gene>
<sequence>MDIEIPLVLPPTFKGELAIFFISDLVQKLAKPLRFALVYWIIITFSYASILKKIILDVGAEGIIPSLALANDARNIGSKKDNQPLQQVQWMPKQPTPYQVAPLDSCAQPSSSGLATIDKTTIPNYSQQHLVQNDTPLVMDAMSLPLPLVATSSLLAIATTQGKPSAPSIEKSILPLVVPGEGAIVGIDKPAHEKMPLRSSGLSPMQHNFLFKPNIPCTDDLTSILDNHTSK</sequence>
<keyword evidence="2" id="KW-1185">Reference proteome</keyword>
<evidence type="ECO:0000313" key="1">
    <source>
        <dbReference type="EMBL" id="KAL3498223.1"/>
    </source>
</evidence>
<evidence type="ECO:0000313" key="2">
    <source>
        <dbReference type="Proteomes" id="UP001630127"/>
    </source>
</evidence>
<dbReference type="AlphaFoldDB" id="A0ABD2XT88"/>
<proteinExistence type="predicted"/>
<dbReference type="EMBL" id="JBJUIK010000017">
    <property type="protein sequence ID" value="KAL3498223.1"/>
    <property type="molecule type" value="Genomic_DNA"/>
</dbReference>
<organism evidence="1 2">
    <name type="scientific">Cinchona calisaya</name>
    <dbReference type="NCBI Taxonomy" id="153742"/>
    <lineage>
        <taxon>Eukaryota</taxon>
        <taxon>Viridiplantae</taxon>
        <taxon>Streptophyta</taxon>
        <taxon>Embryophyta</taxon>
        <taxon>Tracheophyta</taxon>
        <taxon>Spermatophyta</taxon>
        <taxon>Magnoliopsida</taxon>
        <taxon>eudicotyledons</taxon>
        <taxon>Gunneridae</taxon>
        <taxon>Pentapetalae</taxon>
        <taxon>asterids</taxon>
        <taxon>lamiids</taxon>
        <taxon>Gentianales</taxon>
        <taxon>Rubiaceae</taxon>
        <taxon>Cinchonoideae</taxon>
        <taxon>Cinchoneae</taxon>
        <taxon>Cinchona</taxon>
    </lineage>
</organism>
<comment type="caution">
    <text evidence="1">The sequence shown here is derived from an EMBL/GenBank/DDBJ whole genome shotgun (WGS) entry which is preliminary data.</text>
</comment>
<accession>A0ABD2XT88</accession>
<reference evidence="1 2" key="1">
    <citation type="submission" date="2024-11" db="EMBL/GenBank/DDBJ databases">
        <title>A near-complete genome assembly of Cinchona calisaya.</title>
        <authorList>
            <person name="Lian D.C."/>
            <person name="Zhao X.W."/>
            <person name="Wei L."/>
        </authorList>
    </citation>
    <scope>NUCLEOTIDE SEQUENCE [LARGE SCALE GENOMIC DNA]</scope>
    <source>
        <tissue evidence="1">Nenye</tissue>
    </source>
</reference>